<evidence type="ECO:0000313" key="2">
    <source>
        <dbReference type="EMBL" id="CAH9067926.1"/>
    </source>
</evidence>
<sequence length="304" mass="35160">MAHAMKAWLKWPTRWQYRISFPPAVTIRFLHSPLRTSHTASCSSSPFSSAPFSSRRHLSFRSGAIRMPDVPVPLESSESDSDSDGGSDKVKKSRNAKKREAQRAVRWGIELAKFSPSQIKRILRVTAVKDDVYDELMLVKRFGRDVREGKRRQFSHIGKLLRDAEPELMDGLIKATSNGDQKQIEALCSSRTQNIEDEEADETEYEESDDDDDYDDDDDENIELADRWFDGLVNKNIEISNEIYSLREAEFDRQELRNLVRNVQSIEPPKINEGKESEMDMRFLKAKMSLTRFLRRIAKQVRVD</sequence>
<proteinExistence type="predicted"/>
<dbReference type="InterPro" id="IPR023153">
    <property type="entry name" value="DarP_sf"/>
</dbReference>
<reference evidence="2" key="1">
    <citation type="submission" date="2022-07" db="EMBL/GenBank/DDBJ databases">
        <authorList>
            <person name="Macas J."/>
            <person name="Novak P."/>
            <person name="Neumann P."/>
        </authorList>
    </citation>
    <scope>NUCLEOTIDE SEQUENCE</scope>
</reference>
<feature type="compositionally biased region" description="Acidic residues" evidence="1">
    <location>
        <begin position="195"/>
        <end position="217"/>
    </location>
</feature>
<accession>A0AAV0CAB4</accession>
<dbReference type="Pfam" id="PF04751">
    <property type="entry name" value="DarP"/>
    <property type="match status" value="1"/>
</dbReference>
<dbReference type="SUPFAM" id="SSF158710">
    <property type="entry name" value="PSPTO4464-like"/>
    <property type="match status" value="1"/>
</dbReference>
<evidence type="ECO:0000313" key="3">
    <source>
        <dbReference type="Proteomes" id="UP001152523"/>
    </source>
</evidence>
<name>A0AAV0CAB4_9ASTE</name>
<protein>
    <submittedName>
        <fullName evidence="2">Uncharacterized protein</fullName>
    </submittedName>
</protein>
<feature type="region of interest" description="Disordered" evidence="1">
    <location>
        <begin position="69"/>
        <end position="99"/>
    </location>
</feature>
<dbReference type="PANTHER" id="PTHR36898:SF1">
    <property type="entry name" value="OS04G0250700 PROTEIN"/>
    <property type="match status" value="1"/>
</dbReference>
<gene>
    <name evidence="2" type="ORF">CEPIT_LOCUS2671</name>
</gene>
<dbReference type="AlphaFoldDB" id="A0AAV0CAB4"/>
<dbReference type="InterPro" id="IPR006839">
    <property type="entry name" value="DarP"/>
</dbReference>
<keyword evidence="3" id="KW-1185">Reference proteome</keyword>
<dbReference type="PANTHER" id="PTHR36898">
    <property type="entry name" value="OSJNBB0026I12.6 PROTEIN"/>
    <property type="match status" value="1"/>
</dbReference>
<evidence type="ECO:0000256" key="1">
    <source>
        <dbReference type="SAM" id="MobiDB-lite"/>
    </source>
</evidence>
<dbReference type="CDD" id="cd16331">
    <property type="entry name" value="YjgA-like"/>
    <property type="match status" value="1"/>
</dbReference>
<organism evidence="2 3">
    <name type="scientific">Cuscuta epithymum</name>
    <dbReference type="NCBI Taxonomy" id="186058"/>
    <lineage>
        <taxon>Eukaryota</taxon>
        <taxon>Viridiplantae</taxon>
        <taxon>Streptophyta</taxon>
        <taxon>Embryophyta</taxon>
        <taxon>Tracheophyta</taxon>
        <taxon>Spermatophyta</taxon>
        <taxon>Magnoliopsida</taxon>
        <taxon>eudicotyledons</taxon>
        <taxon>Gunneridae</taxon>
        <taxon>Pentapetalae</taxon>
        <taxon>asterids</taxon>
        <taxon>lamiids</taxon>
        <taxon>Solanales</taxon>
        <taxon>Convolvulaceae</taxon>
        <taxon>Cuscuteae</taxon>
        <taxon>Cuscuta</taxon>
        <taxon>Cuscuta subgen. Cuscuta</taxon>
    </lineage>
</organism>
<dbReference type="Gene3D" id="1.10.60.30">
    <property type="entry name" value="PSPTO4464-like domains"/>
    <property type="match status" value="1"/>
</dbReference>
<dbReference type="Proteomes" id="UP001152523">
    <property type="component" value="Unassembled WGS sequence"/>
</dbReference>
<comment type="caution">
    <text evidence="2">The sequence shown here is derived from an EMBL/GenBank/DDBJ whole genome shotgun (WGS) entry which is preliminary data.</text>
</comment>
<dbReference type="EMBL" id="CAMAPF010000014">
    <property type="protein sequence ID" value="CAH9067926.1"/>
    <property type="molecule type" value="Genomic_DNA"/>
</dbReference>
<feature type="region of interest" description="Disordered" evidence="1">
    <location>
        <begin position="190"/>
        <end position="217"/>
    </location>
</feature>